<organism evidence="1 2">
    <name type="scientific">Fibrisoma montanum</name>
    <dbReference type="NCBI Taxonomy" id="2305895"/>
    <lineage>
        <taxon>Bacteria</taxon>
        <taxon>Pseudomonadati</taxon>
        <taxon>Bacteroidota</taxon>
        <taxon>Cytophagia</taxon>
        <taxon>Cytophagales</taxon>
        <taxon>Spirosomataceae</taxon>
        <taxon>Fibrisoma</taxon>
    </lineage>
</organism>
<dbReference type="RefSeq" id="WP_119670157.1">
    <property type="nucleotide sequence ID" value="NZ_QXED01000007.1"/>
</dbReference>
<dbReference type="SUPFAM" id="SSF158446">
    <property type="entry name" value="IVS-encoded protein-like"/>
    <property type="match status" value="1"/>
</dbReference>
<dbReference type="Gene3D" id="1.20.1440.60">
    <property type="entry name" value="23S rRNA-intervening sequence"/>
    <property type="match status" value="1"/>
</dbReference>
<dbReference type="PANTHER" id="PTHR38471">
    <property type="entry name" value="FOUR HELIX BUNDLE PROTEIN"/>
    <property type="match status" value="1"/>
</dbReference>
<dbReference type="PANTHER" id="PTHR38471:SF2">
    <property type="entry name" value="FOUR HELIX BUNDLE PROTEIN"/>
    <property type="match status" value="1"/>
</dbReference>
<dbReference type="EMBL" id="QXED01000007">
    <property type="protein sequence ID" value="RIV19872.1"/>
    <property type="molecule type" value="Genomic_DNA"/>
</dbReference>
<dbReference type="InterPro" id="IPR036583">
    <property type="entry name" value="23S_rRNA_IVS_sf"/>
</dbReference>
<evidence type="ECO:0000313" key="1">
    <source>
        <dbReference type="EMBL" id="RIV19872.1"/>
    </source>
</evidence>
<name>A0A418M2A3_9BACT</name>
<dbReference type="OrthoDB" id="9811959at2"/>
<gene>
    <name evidence="1" type="ORF">DYU11_23405</name>
</gene>
<dbReference type="AlphaFoldDB" id="A0A418M2A3"/>
<comment type="caution">
    <text evidence="1">The sequence shown here is derived from an EMBL/GenBank/DDBJ whole genome shotgun (WGS) entry which is preliminary data.</text>
</comment>
<keyword evidence="2" id="KW-1185">Reference proteome</keyword>
<dbReference type="Pfam" id="PF05635">
    <property type="entry name" value="23S_rRNA_IVP"/>
    <property type="match status" value="1"/>
</dbReference>
<sequence length="121" mass="14107">MNQKLFRFEDLAIWQTSIEVGDELYSIADTLEAKRLYRFAEQLRGAAMSISNNIAEGSGSASANEFRQFLNYARRSCYECANILVVVQRRNQIDENEKQRLFIDLANLSRKIYNFQQSIRI</sequence>
<dbReference type="NCBIfam" id="TIGR02436">
    <property type="entry name" value="four helix bundle protein"/>
    <property type="match status" value="1"/>
</dbReference>
<reference evidence="1 2" key="1">
    <citation type="submission" date="2018-08" db="EMBL/GenBank/DDBJ databases">
        <title>Fibrisoma montanum sp. nov., isolated from Danxia mountain soil.</title>
        <authorList>
            <person name="Huang Y."/>
        </authorList>
    </citation>
    <scope>NUCLEOTIDE SEQUENCE [LARGE SCALE GENOMIC DNA]</scope>
    <source>
        <strain evidence="1 2">HYT19</strain>
    </source>
</reference>
<proteinExistence type="predicted"/>
<dbReference type="Proteomes" id="UP000283523">
    <property type="component" value="Unassembled WGS sequence"/>
</dbReference>
<protein>
    <submittedName>
        <fullName evidence="1">Four helix bundle protein</fullName>
    </submittedName>
</protein>
<evidence type="ECO:0000313" key="2">
    <source>
        <dbReference type="Proteomes" id="UP000283523"/>
    </source>
</evidence>
<dbReference type="InterPro" id="IPR012657">
    <property type="entry name" value="23S_rRNA-intervening_sequence"/>
</dbReference>
<accession>A0A418M2A3</accession>